<dbReference type="EMBL" id="OBMQ01000001">
    <property type="protein sequence ID" value="SOB90338.1"/>
    <property type="molecule type" value="Genomic_DNA"/>
</dbReference>
<organism evidence="1 2">
    <name type="scientific">Ureibacillus xyleni</name>
    <dbReference type="NCBI Taxonomy" id="614648"/>
    <lineage>
        <taxon>Bacteria</taxon>
        <taxon>Bacillati</taxon>
        <taxon>Bacillota</taxon>
        <taxon>Bacilli</taxon>
        <taxon>Bacillales</taxon>
        <taxon>Caryophanaceae</taxon>
        <taxon>Ureibacillus</taxon>
    </lineage>
</organism>
<evidence type="ECO:0000313" key="2">
    <source>
        <dbReference type="Proteomes" id="UP000219636"/>
    </source>
</evidence>
<dbReference type="RefSeq" id="WP_097071733.1">
    <property type="nucleotide sequence ID" value="NZ_OBMQ01000001.1"/>
</dbReference>
<accession>A0A285R9A0</accession>
<keyword evidence="2" id="KW-1185">Reference proteome</keyword>
<proteinExistence type="predicted"/>
<sequence>MKIDYLNAEEVLRYTVWKEDNLIMENVMAIEIREYIEQLPLFPNDEDSDFFIMFQEGCDEYTYEFQLWVHSDTFDELSEEQLTILEELGFTRNEEDTDIILNYYGLKVVFSHIEEE</sequence>
<reference evidence="2" key="1">
    <citation type="submission" date="2017-08" db="EMBL/GenBank/DDBJ databases">
        <authorList>
            <person name="Varghese N."/>
            <person name="Submissions S."/>
        </authorList>
    </citation>
    <scope>NUCLEOTIDE SEQUENCE [LARGE SCALE GENOMIC DNA]</scope>
    <source>
        <strain evidence="2">JC22</strain>
    </source>
</reference>
<evidence type="ECO:0000313" key="1">
    <source>
        <dbReference type="EMBL" id="SOB90338.1"/>
    </source>
</evidence>
<gene>
    <name evidence="1" type="ORF">SAMN05880501_101144</name>
</gene>
<name>A0A285R9A0_9BACL</name>
<dbReference type="AlphaFoldDB" id="A0A285R9A0"/>
<dbReference type="Proteomes" id="UP000219636">
    <property type="component" value="Unassembled WGS sequence"/>
</dbReference>
<protein>
    <submittedName>
        <fullName evidence="1">Uncharacterized protein</fullName>
    </submittedName>
</protein>